<reference evidence="1 2" key="2">
    <citation type="journal article" date="2022" name="Mol. Ecol. Resour.">
        <title>The genomes of chicory, endive, great burdock and yacon provide insights into Asteraceae paleo-polyploidization history and plant inulin production.</title>
        <authorList>
            <person name="Fan W."/>
            <person name="Wang S."/>
            <person name="Wang H."/>
            <person name="Wang A."/>
            <person name="Jiang F."/>
            <person name="Liu H."/>
            <person name="Zhao H."/>
            <person name="Xu D."/>
            <person name="Zhang Y."/>
        </authorList>
    </citation>
    <scope>NUCLEOTIDE SEQUENCE [LARGE SCALE GENOMIC DNA]</scope>
    <source>
        <strain evidence="2">cv. Yunnan</strain>
        <tissue evidence="1">Leaves</tissue>
    </source>
</reference>
<comment type="caution">
    <text evidence="1">The sequence shown here is derived from an EMBL/GenBank/DDBJ whole genome shotgun (WGS) entry which is preliminary data.</text>
</comment>
<proteinExistence type="predicted"/>
<name>A0ACB9I0X7_9ASTR</name>
<organism evidence="1 2">
    <name type="scientific">Smallanthus sonchifolius</name>
    <dbReference type="NCBI Taxonomy" id="185202"/>
    <lineage>
        <taxon>Eukaryota</taxon>
        <taxon>Viridiplantae</taxon>
        <taxon>Streptophyta</taxon>
        <taxon>Embryophyta</taxon>
        <taxon>Tracheophyta</taxon>
        <taxon>Spermatophyta</taxon>
        <taxon>Magnoliopsida</taxon>
        <taxon>eudicotyledons</taxon>
        <taxon>Gunneridae</taxon>
        <taxon>Pentapetalae</taxon>
        <taxon>asterids</taxon>
        <taxon>campanulids</taxon>
        <taxon>Asterales</taxon>
        <taxon>Asteraceae</taxon>
        <taxon>Asteroideae</taxon>
        <taxon>Heliantheae alliance</taxon>
        <taxon>Millerieae</taxon>
        <taxon>Smallanthus</taxon>
    </lineage>
</organism>
<gene>
    <name evidence="1" type="ORF">L1987_29966</name>
</gene>
<accession>A0ACB9I0X7</accession>
<keyword evidence="2" id="KW-1185">Reference proteome</keyword>
<dbReference type="Proteomes" id="UP001056120">
    <property type="component" value="Linkage Group LG10"/>
</dbReference>
<sequence length="147" mass="15920">MPSISSSNGVVLATAMAAGTAIFIAFCLHKPPPTTTTAAQFAVVHHPRPCISSDCDADGKKKKGGKKIKKVRFAEDVMEPSGNGDEFRRRLKSKKISQNRSYFTVSKDGGGQMKHSRILKGLPANRMALYSGILRDRGVHRVAAYSC</sequence>
<reference evidence="2" key="1">
    <citation type="journal article" date="2022" name="Mol. Ecol. Resour.">
        <title>The genomes of chicory, endive, great burdock and yacon provide insights into Asteraceae palaeo-polyploidization history and plant inulin production.</title>
        <authorList>
            <person name="Fan W."/>
            <person name="Wang S."/>
            <person name="Wang H."/>
            <person name="Wang A."/>
            <person name="Jiang F."/>
            <person name="Liu H."/>
            <person name="Zhao H."/>
            <person name="Xu D."/>
            <person name="Zhang Y."/>
        </authorList>
    </citation>
    <scope>NUCLEOTIDE SEQUENCE [LARGE SCALE GENOMIC DNA]</scope>
    <source>
        <strain evidence="2">cv. Yunnan</strain>
    </source>
</reference>
<protein>
    <submittedName>
        <fullName evidence="1">Uncharacterized protein</fullName>
    </submittedName>
</protein>
<evidence type="ECO:0000313" key="2">
    <source>
        <dbReference type="Proteomes" id="UP001056120"/>
    </source>
</evidence>
<dbReference type="EMBL" id="CM042027">
    <property type="protein sequence ID" value="KAI3801849.1"/>
    <property type="molecule type" value="Genomic_DNA"/>
</dbReference>
<evidence type="ECO:0000313" key="1">
    <source>
        <dbReference type="EMBL" id="KAI3801849.1"/>
    </source>
</evidence>